<dbReference type="EMBL" id="JACGWN010000005">
    <property type="protein sequence ID" value="KAL0448282.1"/>
    <property type="molecule type" value="Genomic_DNA"/>
</dbReference>
<sequence>MLRFLAERSTTLEGAKRLKLEKRAARFVILNGELYKKTHQGPLLKCLDKEESEYVMNEIHEGSCVNHAGGKLLANKIVRRGYFWPTLMEDTKSFARKCEKCQNYSNRIHTPVAQLEVIKAANPFDKWGTDVVGSFPQGKGQKNFMIVVVEYFSKWIEAGYSANH</sequence>
<evidence type="ECO:0000313" key="2">
    <source>
        <dbReference type="EMBL" id="KAL0448282.1"/>
    </source>
</evidence>
<dbReference type="InterPro" id="IPR041588">
    <property type="entry name" value="Integrase_H2C2"/>
</dbReference>
<reference evidence="2" key="1">
    <citation type="submission" date="2020-06" db="EMBL/GenBank/DDBJ databases">
        <authorList>
            <person name="Li T."/>
            <person name="Hu X."/>
            <person name="Zhang T."/>
            <person name="Song X."/>
            <person name="Zhang H."/>
            <person name="Dai N."/>
            <person name="Sheng W."/>
            <person name="Hou X."/>
            <person name="Wei L."/>
        </authorList>
    </citation>
    <scope>NUCLEOTIDE SEQUENCE</scope>
    <source>
        <strain evidence="2">KEN1</strain>
        <tissue evidence="2">Leaf</tissue>
    </source>
</reference>
<dbReference type="Gene3D" id="3.30.420.10">
    <property type="entry name" value="Ribonuclease H-like superfamily/Ribonuclease H"/>
    <property type="match status" value="1"/>
</dbReference>
<dbReference type="InterPro" id="IPR036397">
    <property type="entry name" value="RNaseH_sf"/>
</dbReference>
<comment type="caution">
    <text evidence="2">The sequence shown here is derived from an EMBL/GenBank/DDBJ whole genome shotgun (WGS) entry which is preliminary data.</text>
</comment>
<dbReference type="GO" id="GO:0003676">
    <property type="term" value="F:nucleic acid binding"/>
    <property type="evidence" value="ECO:0007669"/>
    <property type="project" value="InterPro"/>
</dbReference>
<dbReference type="SUPFAM" id="SSF53098">
    <property type="entry name" value="Ribonuclease H-like"/>
    <property type="match status" value="1"/>
</dbReference>
<name>A0AAW2X2G1_9LAMI</name>
<dbReference type="Gene3D" id="1.10.340.70">
    <property type="match status" value="1"/>
</dbReference>
<accession>A0AAW2X2G1</accession>
<feature type="domain" description="Integrase zinc-binding" evidence="1">
    <location>
        <begin position="48"/>
        <end position="106"/>
    </location>
</feature>
<organism evidence="2">
    <name type="scientific">Sesamum latifolium</name>
    <dbReference type="NCBI Taxonomy" id="2727402"/>
    <lineage>
        <taxon>Eukaryota</taxon>
        <taxon>Viridiplantae</taxon>
        <taxon>Streptophyta</taxon>
        <taxon>Embryophyta</taxon>
        <taxon>Tracheophyta</taxon>
        <taxon>Spermatophyta</taxon>
        <taxon>Magnoliopsida</taxon>
        <taxon>eudicotyledons</taxon>
        <taxon>Gunneridae</taxon>
        <taxon>Pentapetalae</taxon>
        <taxon>asterids</taxon>
        <taxon>lamiids</taxon>
        <taxon>Lamiales</taxon>
        <taxon>Pedaliaceae</taxon>
        <taxon>Sesamum</taxon>
    </lineage>
</organism>
<dbReference type="InterPro" id="IPR052160">
    <property type="entry name" value="Gypsy_RT_Integrase-like"/>
</dbReference>
<evidence type="ECO:0000259" key="1">
    <source>
        <dbReference type="Pfam" id="PF17921"/>
    </source>
</evidence>
<dbReference type="PANTHER" id="PTHR47266">
    <property type="entry name" value="ENDONUCLEASE-RELATED"/>
    <property type="match status" value="1"/>
</dbReference>
<reference evidence="2" key="2">
    <citation type="journal article" date="2024" name="Plant">
        <title>Genomic evolution and insights into agronomic trait innovations of Sesamum species.</title>
        <authorList>
            <person name="Miao H."/>
            <person name="Wang L."/>
            <person name="Qu L."/>
            <person name="Liu H."/>
            <person name="Sun Y."/>
            <person name="Le M."/>
            <person name="Wang Q."/>
            <person name="Wei S."/>
            <person name="Zheng Y."/>
            <person name="Lin W."/>
            <person name="Duan Y."/>
            <person name="Cao H."/>
            <person name="Xiong S."/>
            <person name="Wang X."/>
            <person name="Wei L."/>
            <person name="Li C."/>
            <person name="Ma Q."/>
            <person name="Ju M."/>
            <person name="Zhao R."/>
            <person name="Li G."/>
            <person name="Mu C."/>
            <person name="Tian Q."/>
            <person name="Mei H."/>
            <person name="Zhang T."/>
            <person name="Gao T."/>
            <person name="Zhang H."/>
        </authorList>
    </citation>
    <scope>NUCLEOTIDE SEQUENCE</scope>
    <source>
        <strain evidence="2">KEN1</strain>
    </source>
</reference>
<dbReference type="InterPro" id="IPR012337">
    <property type="entry name" value="RNaseH-like_sf"/>
</dbReference>
<gene>
    <name evidence="2" type="ORF">Slati_1384600</name>
</gene>
<protein>
    <recommendedName>
        <fullName evidence="1">Integrase zinc-binding domain-containing protein</fullName>
    </recommendedName>
</protein>
<dbReference type="Pfam" id="PF17921">
    <property type="entry name" value="Integrase_H2C2"/>
    <property type="match status" value="1"/>
</dbReference>
<dbReference type="AlphaFoldDB" id="A0AAW2X2G1"/>
<proteinExistence type="predicted"/>